<feature type="transmembrane region" description="Helical" evidence="7">
    <location>
        <begin position="139"/>
        <end position="159"/>
    </location>
</feature>
<dbReference type="InterPro" id="IPR020846">
    <property type="entry name" value="MFS_dom"/>
</dbReference>
<keyword evidence="10" id="KW-1185">Reference proteome</keyword>
<organism evidence="9 10">
    <name type="scientific">Lysinibacillus composti</name>
    <dbReference type="NCBI Taxonomy" id="720633"/>
    <lineage>
        <taxon>Bacteria</taxon>
        <taxon>Bacillati</taxon>
        <taxon>Bacillota</taxon>
        <taxon>Bacilli</taxon>
        <taxon>Bacillales</taxon>
        <taxon>Bacillaceae</taxon>
        <taxon>Lysinibacillus</taxon>
    </lineage>
</organism>
<dbReference type="GO" id="GO:0022857">
    <property type="term" value="F:transmembrane transporter activity"/>
    <property type="evidence" value="ECO:0007669"/>
    <property type="project" value="InterPro"/>
</dbReference>
<evidence type="ECO:0000256" key="3">
    <source>
        <dbReference type="ARBA" id="ARBA00022475"/>
    </source>
</evidence>
<evidence type="ECO:0000313" key="9">
    <source>
        <dbReference type="EMBL" id="RQW76107.1"/>
    </source>
</evidence>
<dbReference type="CDD" id="cd17324">
    <property type="entry name" value="MFS_NepI_like"/>
    <property type="match status" value="1"/>
</dbReference>
<name>A0A3N9UJG7_9BACI</name>
<evidence type="ECO:0000313" key="10">
    <source>
        <dbReference type="Proteomes" id="UP000274033"/>
    </source>
</evidence>
<feature type="transmembrane region" description="Helical" evidence="7">
    <location>
        <begin position="341"/>
        <end position="359"/>
    </location>
</feature>
<dbReference type="RefSeq" id="WP_124761615.1">
    <property type="nucleotide sequence ID" value="NZ_RRCT01000001.1"/>
</dbReference>
<dbReference type="Proteomes" id="UP000274033">
    <property type="component" value="Unassembled WGS sequence"/>
</dbReference>
<feature type="transmembrane region" description="Helical" evidence="7">
    <location>
        <begin position="171"/>
        <end position="190"/>
    </location>
</feature>
<dbReference type="Pfam" id="PF07690">
    <property type="entry name" value="MFS_1"/>
    <property type="match status" value="2"/>
</dbReference>
<feature type="transmembrane region" description="Helical" evidence="7">
    <location>
        <begin position="365"/>
        <end position="388"/>
    </location>
</feature>
<feature type="transmembrane region" description="Helical" evidence="7">
    <location>
        <begin position="254"/>
        <end position="271"/>
    </location>
</feature>
<dbReference type="Gene3D" id="1.20.1250.20">
    <property type="entry name" value="MFS general substrate transporter like domains"/>
    <property type="match status" value="1"/>
</dbReference>
<feature type="transmembrane region" description="Helical" evidence="7">
    <location>
        <begin position="306"/>
        <end position="329"/>
    </location>
</feature>
<evidence type="ECO:0000256" key="1">
    <source>
        <dbReference type="ARBA" id="ARBA00004651"/>
    </source>
</evidence>
<dbReference type="PANTHER" id="PTHR43124">
    <property type="entry name" value="PURINE EFFLUX PUMP PBUE"/>
    <property type="match status" value="1"/>
</dbReference>
<dbReference type="OrthoDB" id="9781156at2"/>
<dbReference type="InterPro" id="IPR036259">
    <property type="entry name" value="MFS_trans_sf"/>
</dbReference>
<feature type="domain" description="Major facilitator superfamily (MFS) profile" evidence="8">
    <location>
        <begin position="15"/>
        <end position="392"/>
    </location>
</feature>
<keyword evidence="5 7" id="KW-1133">Transmembrane helix</keyword>
<dbReference type="AlphaFoldDB" id="A0A3N9UJG7"/>
<feature type="transmembrane region" description="Helical" evidence="7">
    <location>
        <begin position="12"/>
        <end position="32"/>
    </location>
</feature>
<feature type="transmembrane region" description="Helical" evidence="7">
    <location>
        <begin position="104"/>
        <end position="127"/>
    </location>
</feature>
<keyword evidence="3" id="KW-1003">Cell membrane</keyword>
<feature type="transmembrane region" description="Helical" evidence="7">
    <location>
        <begin position="79"/>
        <end position="98"/>
    </location>
</feature>
<evidence type="ECO:0000256" key="7">
    <source>
        <dbReference type="SAM" id="Phobius"/>
    </source>
</evidence>
<evidence type="ECO:0000259" key="8">
    <source>
        <dbReference type="PROSITE" id="PS50850"/>
    </source>
</evidence>
<proteinExistence type="predicted"/>
<evidence type="ECO:0000256" key="4">
    <source>
        <dbReference type="ARBA" id="ARBA00022692"/>
    </source>
</evidence>
<accession>A0A3N9UJG7</accession>
<keyword evidence="2" id="KW-0813">Transport</keyword>
<protein>
    <submittedName>
        <fullName evidence="9">MFS transporter</fullName>
    </submittedName>
</protein>
<dbReference type="GO" id="GO:0005886">
    <property type="term" value="C:plasma membrane"/>
    <property type="evidence" value="ECO:0007669"/>
    <property type="project" value="UniProtKB-SubCell"/>
</dbReference>
<dbReference type="EMBL" id="RRCT01000001">
    <property type="protein sequence ID" value="RQW76107.1"/>
    <property type="molecule type" value="Genomic_DNA"/>
</dbReference>
<reference evidence="9 10" key="1">
    <citation type="journal article" date="2013" name="J. Microbiol.">
        <title>Lysinibacillus chungkukjangi sp. nov., isolated from Chungkukjang, Korean fermented soybean food.</title>
        <authorList>
            <person name="Kim S.J."/>
            <person name="Jang Y.H."/>
            <person name="Hamada M."/>
            <person name="Ahn J.H."/>
            <person name="Weon H.Y."/>
            <person name="Suzuki K."/>
            <person name="Whang K.S."/>
            <person name="Kwon S.W."/>
        </authorList>
    </citation>
    <scope>NUCLEOTIDE SEQUENCE [LARGE SCALE GENOMIC DNA]</scope>
    <source>
        <strain evidence="9 10">MCCC 1A12701</strain>
    </source>
</reference>
<dbReference type="InterPro" id="IPR011701">
    <property type="entry name" value="MFS"/>
</dbReference>
<gene>
    <name evidence="9" type="ORF">EBB45_00710</name>
</gene>
<keyword evidence="4 7" id="KW-0812">Transmembrane</keyword>
<feature type="transmembrane region" description="Helical" evidence="7">
    <location>
        <begin position="211"/>
        <end position="234"/>
    </location>
</feature>
<evidence type="ECO:0000256" key="6">
    <source>
        <dbReference type="ARBA" id="ARBA00023136"/>
    </source>
</evidence>
<dbReference type="InterPro" id="IPR050189">
    <property type="entry name" value="MFS_Efflux_Transporters"/>
</dbReference>
<feature type="transmembrane region" description="Helical" evidence="7">
    <location>
        <begin position="52"/>
        <end position="72"/>
    </location>
</feature>
<dbReference type="PANTHER" id="PTHR43124:SF3">
    <property type="entry name" value="CHLORAMPHENICOL EFFLUX PUMP RV0191"/>
    <property type="match status" value="1"/>
</dbReference>
<keyword evidence="6 7" id="KW-0472">Membrane</keyword>
<comment type="subcellular location">
    <subcellularLocation>
        <location evidence="1">Cell membrane</location>
        <topology evidence="1">Multi-pass membrane protein</topology>
    </subcellularLocation>
</comment>
<evidence type="ECO:0000256" key="2">
    <source>
        <dbReference type="ARBA" id="ARBA00022448"/>
    </source>
</evidence>
<evidence type="ECO:0000256" key="5">
    <source>
        <dbReference type="ARBA" id="ARBA00022989"/>
    </source>
</evidence>
<feature type="transmembrane region" description="Helical" evidence="7">
    <location>
        <begin position="283"/>
        <end position="300"/>
    </location>
</feature>
<dbReference type="SUPFAM" id="SSF103473">
    <property type="entry name" value="MFS general substrate transporter"/>
    <property type="match status" value="1"/>
</dbReference>
<sequence>MSLYWKKQNASFQIYSLILTWSGLVILISMYFTIPLTTTFITEYDITETEAVWVGSSFSMSYAICCFLYGPLSDRFGRKIFLIIGICILTVVTFIGGFVKSYEILLFIRVLQAMAAAAFVPISLVYTAEVFPSEKRLSAIGMISSGFLIASVVAQVFAITIETHFGWRGNFFFLSFLYLITTFLVFLYLPKEKNDTKQENILKKYLKMKNLLLNPILVGSFIISLMLLFSLIGMYTILGKLLSAEPYNFTDNQILYVRGIGILGTFTSFFASKIAKKVGFHRAFRTSFIIAAVSLFLIGLGGNPMFVIFLSFIFVASISFIVPTNITVINANAETQRGSAVLFNAFILFIGASLGPLLATKLMNIGSTFMTFTVFSVILLIGFFCTLITKKD</sequence>
<dbReference type="PROSITE" id="PS50850">
    <property type="entry name" value="MFS"/>
    <property type="match status" value="1"/>
</dbReference>
<comment type="caution">
    <text evidence="9">The sequence shown here is derived from an EMBL/GenBank/DDBJ whole genome shotgun (WGS) entry which is preliminary data.</text>
</comment>